<evidence type="ECO:0000313" key="2">
    <source>
        <dbReference type="Proteomes" id="UP000823485"/>
    </source>
</evidence>
<dbReference type="RefSeq" id="WP_171973916.1">
    <property type="nucleotide sequence ID" value="NZ_JAFBFH010000041.1"/>
</dbReference>
<name>A0ABS2RCV8_9BACI</name>
<reference evidence="1 2" key="1">
    <citation type="submission" date="2021-01" db="EMBL/GenBank/DDBJ databases">
        <title>Genomic Encyclopedia of Type Strains, Phase IV (KMG-IV): sequencing the most valuable type-strain genomes for metagenomic binning, comparative biology and taxonomic classification.</title>
        <authorList>
            <person name="Goeker M."/>
        </authorList>
    </citation>
    <scope>NUCLEOTIDE SEQUENCE [LARGE SCALE GENOMIC DNA]</scope>
    <source>
        <strain evidence="1 2">DSM 105453</strain>
    </source>
</reference>
<dbReference type="Proteomes" id="UP000823485">
    <property type="component" value="Unassembled WGS sequence"/>
</dbReference>
<accession>A0ABS2RCV8</accession>
<proteinExistence type="predicted"/>
<comment type="caution">
    <text evidence="1">The sequence shown here is derived from an EMBL/GenBank/DDBJ whole genome shotgun (WGS) entry which is preliminary data.</text>
</comment>
<keyword evidence="2" id="KW-1185">Reference proteome</keyword>
<organism evidence="1 2">
    <name type="scientific">Siminovitchia thermophila</name>
    <dbReference type="NCBI Taxonomy" id="1245522"/>
    <lineage>
        <taxon>Bacteria</taxon>
        <taxon>Bacillati</taxon>
        <taxon>Bacillota</taxon>
        <taxon>Bacilli</taxon>
        <taxon>Bacillales</taxon>
        <taxon>Bacillaceae</taxon>
        <taxon>Siminovitchia</taxon>
    </lineage>
</organism>
<gene>
    <name evidence="1" type="ORF">JOC94_004240</name>
</gene>
<evidence type="ECO:0000313" key="1">
    <source>
        <dbReference type="EMBL" id="MBM7717215.1"/>
    </source>
</evidence>
<protein>
    <submittedName>
        <fullName evidence="1">Uncharacterized protein</fullName>
    </submittedName>
</protein>
<sequence length="57" mass="6316">MTTLLLLNSKELDAQSEGAGFVKRKMAAEEQVGRLLMYRPGLPKQDEEVVLAAEVLK</sequence>
<dbReference type="EMBL" id="JAFBFH010000041">
    <property type="protein sequence ID" value="MBM7717215.1"/>
    <property type="molecule type" value="Genomic_DNA"/>
</dbReference>